<keyword evidence="2" id="KW-1185">Reference proteome</keyword>
<dbReference type="EMBL" id="BMAW01041997">
    <property type="protein sequence ID" value="GFS31840.1"/>
    <property type="molecule type" value="Genomic_DNA"/>
</dbReference>
<name>A0A8X6I648_NEPPI</name>
<feature type="non-terminal residue" evidence="1">
    <location>
        <position position="39"/>
    </location>
</feature>
<evidence type="ECO:0000313" key="2">
    <source>
        <dbReference type="Proteomes" id="UP000887013"/>
    </source>
</evidence>
<reference evidence="1" key="1">
    <citation type="submission" date="2020-08" db="EMBL/GenBank/DDBJ databases">
        <title>Multicomponent nature underlies the extraordinary mechanical properties of spider dragline silk.</title>
        <authorList>
            <person name="Kono N."/>
            <person name="Nakamura H."/>
            <person name="Mori M."/>
            <person name="Yoshida Y."/>
            <person name="Ohtoshi R."/>
            <person name="Malay A.D."/>
            <person name="Moran D.A.P."/>
            <person name="Tomita M."/>
            <person name="Numata K."/>
            <person name="Arakawa K."/>
        </authorList>
    </citation>
    <scope>NUCLEOTIDE SEQUENCE</scope>
</reference>
<gene>
    <name evidence="1" type="ORF">NPIL_85481</name>
</gene>
<comment type="caution">
    <text evidence="1">The sequence shown here is derived from an EMBL/GenBank/DDBJ whole genome shotgun (WGS) entry which is preliminary data.</text>
</comment>
<proteinExistence type="predicted"/>
<evidence type="ECO:0000313" key="1">
    <source>
        <dbReference type="EMBL" id="GFS31840.1"/>
    </source>
</evidence>
<protein>
    <submittedName>
        <fullName evidence="1">Uncharacterized protein</fullName>
    </submittedName>
</protein>
<dbReference type="Proteomes" id="UP000887013">
    <property type="component" value="Unassembled WGS sequence"/>
</dbReference>
<organism evidence="1 2">
    <name type="scientific">Nephila pilipes</name>
    <name type="common">Giant wood spider</name>
    <name type="synonym">Nephila maculata</name>
    <dbReference type="NCBI Taxonomy" id="299642"/>
    <lineage>
        <taxon>Eukaryota</taxon>
        <taxon>Metazoa</taxon>
        <taxon>Ecdysozoa</taxon>
        <taxon>Arthropoda</taxon>
        <taxon>Chelicerata</taxon>
        <taxon>Arachnida</taxon>
        <taxon>Araneae</taxon>
        <taxon>Araneomorphae</taxon>
        <taxon>Entelegynae</taxon>
        <taxon>Araneoidea</taxon>
        <taxon>Nephilidae</taxon>
        <taxon>Nephila</taxon>
    </lineage>
</organism>
<sequence>MGGEGGAFAKRLFALQFRSSRKILLAGLLEQHKAKAGKK</sequence>
<accession>A0A8X6I648</accession>
<dbReference type="AlphaFoldDB" id="A0A8X6I648"/>